<dbReference type="Proteomes" id="UP000247781">
    <property type="component" value="Unassembled WGS sequence"/>
</dbReference>
<dbReference type="RefSeq" id="WP_110315078.1">
    <property type="nucleotide sequence ID" value="NZ_QJJU01000003.1"/>
</dbReference>
<accession>A0A318HK16</accession>
<protein>
    <recommendedName>
        <fullName evidence="4">DUF3060 domain-containing protein</fullName>
    </recommendedName>
</protein>
<dbReference type="InterPro" id="IPR021417">
    <property type="entry name" value="DUF3060"/>
</dbReference>
<dbReference type="OrthoDB" id="4697236at2"/>
<sequence>MSARGLRGTGRQDQSRRNNTTQALVRNDSHVTVGGNSNTITATGHCASLTVSGSSNQVSIESADTISTSGVGNANSYQSGTPRVTTAGVSNTVSRR</sequence>
<evidence type="ECO:0000313" key="3">
    <source>
        <dbReference type="Proteomes" id="UP000247781"/>
    </source>
</evidence>
<dbReference type="EMBL" id="QJJU01000003">
    <property type="protein sequence ID" value="PXX10977.1"/>
    <property type="molecule type" value="Genomic_DNA"/>
</dbReference>
<gene>
    <name evidence="2" type="ORF">C8E89_10364</name>
</gene>
<name>A0A318HK16_9MYCO</name>
<proteinExistence type="predicted"/>
<feature type="region of interest" description="Disordered" evidence="1">
    <location>
        <begin position="1"/>
        <end position="32"/>
    </location>
</feature>
<reference evidence="3" key="1">
    <citation type="submission" date="2018-05" db="EMBL/GenBank/DDBJ databases">
        <authorList>
            <person name="Deangelis K."/>
            <person name="Huntemann M."/>
            <person name="Clum A."/>
            <person name="Pillay M."/>
            <person name="Palaniappan K."/>
            <person name="Varghese N."/>
            <person name="Mikhailova N."/>
            <person name="Stamatis D."/>
            <person name="Reddy T."/>
            <person name="Daum C."/>
            <person name="Shapiro N."/>
            <person name="Ivanova N."/>
            <person name="Kyrpides N."/>
            <person name="Woyke T."/>
        </authorList>
    </citation>
    <scope>NUCLEOTIDE SEQUENCE [LARGE SCALE GENOMIC DNA]</scope>
    <source>
        <strain evidence="3">GAS496</strain>
    </source>
</reference>
<feature type="region of interest" description="Disordered" evidence="1">
    <location>
        <begin position="71"/>
        <end position="96"/>
    </location>
</feature>
<organism evidence="2 3">
    <name type="scientific">Mycolicibacterium moriokaense</name>
    <dbReference type="NCBI Taxonomy" id="39691"/>
    <lineage>
        <taxon>Bacteria</taxon>
        <taxon>Bacillati</taxon>
        <taxon>Actinomycetota</taxon>
        <taxon>Actinomycetes</taxon>
        <taxon>Mycobacteriales</taxon>
        <taxon>Mycobacteriaceae</taxon>
        <taxon>Mycolicibacterium</taxon>
    </lineage>
</organism>
<dbReference type="AlphaFoldDB" id="A0A318HK16"/>
<evidence type="ECO:0000256" key="1">
    <source>
        <dbReference type="SAM" id="MobiDB-lite"/>
    </source>
</evidence>
<evidence type="ECO:0008006" key="4">
    <source>
        <dbReference type="Google" id="ProtNLM"/>
    </source>
</evidence>
<evidence type="ECO:0000313" key="2">
    <source>
        <dbReference type="EMBL" id="PXX10977.1"/>
    </source>
</evidence>
<dbReference type="Pfam" id="PF11259">
    <property type="entry name" value="DUF3060"/>
    <property type="match status" value="1"/>
</dbReference>
<reference evidence="2 3" key="2">
    <citation type="submission" date="2018-06" db="EMBL/GenBank/DDBJ databases">
        <title>Sequencing of bacterial isolates from soil warming experiment in Harvard Forest, Massachusetts, USA.</title>
        <authorList>
            <person name="Deangelis K.PhD."/>
        </authorList>
    </citation>
    <scope>NUCLEOTIDE SEQUENCE [LARGE SCALE GENOMIC DNA]</scope>
    <source>
        <strain evidence="2 3">GAS496</strain>
    </source>
</reference>
<keyword evidence="3" id="KW-1185">Reference proteome</keyword>
<comment type="caution">
    <text evidence="2">The sequence shown here is derived from an EMBL/GenBank/DDBJ whole genome shotgun (WGS) entry which is preliminary data.</text>
</comment>